<dbReference type="Pfam" id="PF00120">
    <property type="entry name" value="Gln-synt_C"/>
    <property type="match status" value="1"/>
</dbReference>
<dbReference type="PROSITE" id="PS00181">
    <property type="entry name" value="GLNA_ATP"/>
    <property type="match status" value="1"/>
</dbReference>
<evidence type="ECO:0000256" key="3">
    <source>
        <dbReference type="ARBA" id="ARBA00022598"/>
    </source>
</evidence>
<evidence type="ECO:0000256" key="9">
    <source>
        <dbReference type="RuleBase" id="RU000384"/>
    </source>
</evidence>
<dbReference type="PANTHER" id="PTHR43785:SF11">
    <property type="entry name" value="GAMMA-GLUTAMYLPOLYAMINE SYNTHETASE GLNA2"/>
    <property type="match status" value="1"/>
</dbReference>
<evidence type="ECO:0000256" key="2">
    <source>
        <dbReference type="ARBA" id="ARBA00009897"/>
    </source>
</evidence>
<dbReference type="InterPro" id="IPR036651">
    <property type="entry name" value="Gln_synt_N_sf"/>
</dbReference>
<evidence type="ECO:0000256" key="7">
    <source>
        <dbReference type="ARBA" id="ARBA00022842"/>
    </source>
</evidence>
<evidence type="ECO:0000256" key="6">
    <source>
        <dbReference type="ARBA" id="ARBA00022840"/>
    </source>
</evidence>
<keyword evidence="4" id="KW-0479">Metal-binding</keyword>
<dbReference type="PROSITE" id="PS51986">
    <property type="entry name" value="GS_BETA_GRASP"/>
    <property type="match status" value="1"/>
</dbReference>
<evidence type="ECO:0000256" key="8">
    <source>
        <dbReference type="PROSITE-ProRule" id="PRU01330"/>
    </source>
</evidence>
<evidence type="ECO:0000259" key="11">
    <source>
        <dbReference type="PROSITE" id="PS51987"/>
    </source>
</evidence>
<name>A0ABN6XES0_9CELL</name>
<dbReference type="InterPro" id="IPR014746">
    <property type="entry name" value="Gln_synth/guanido_kin_cat_dom"/>
</dbReference>
<dbReference type="Proteomes" id="UP001321475">
    <property type="component" value="Chromosome"/>
</dbReference>
<dbReference type="SUPFAM" id="SSF54368">
    <property type="entry name" value="Glutamine synthetase, N-terminal domain"/>
    <property type="match status" value="1"/>
</dbReference>
<organism evidence="12 13">
    <name type="scientific">Paraoerskovia sediminicola</name>
    <dbReference type="NCBI Taxonomy" id="1138587"/>
    <lineage>
        <taxon>Bacteria</taxon>
        <taxon>Bacillati</taxon>
        <taxon>Actinomycetota</taxon>
        <taxon>Actinomycetes</taxon>
        <taxon>Micrococcales</taxon>
        <taxon>Cellulomonadaceae</taxon>
        <taxon>Paraoerskovia</taxon>
    </lineage>
</organism>
<feature type="domain" description="GS beta-grasp" evidence="10">
    <location>
        <begin position="22"/>
        <end position="107"/>
    </location>
</feature>
<dbReference type="Pfam" id="PF03951">
    <property type="entry name" value="Gln-synt_N"/>
    <property type="match status" value="1"/>
</dbReference>
<dbReference type="GO" id="GO:0016874">
    <property type="term" value="F:ligase activity"/>
    <property type="evidence" value="ECO:0007669"/>
    <property type="project" value="UniProtKB-KW"/>
</dbReference>
<keyword evidence="5" id="KW-0547">Nucleotide-binding</keyword>
<dbReference type="Gene3D" id="3.30.590.10">
    <property type="entry name" value="Glutamine synthetase/guanido kinase, catalytic domain"/>
    <property type="match status" value="1"/>
</dbReference>
<dbReference type="InterPro" id="IPR008147">
    <property type="entry name" value="Gln_synt_N"/>
</dbReference>
<keyword evidence="7" id="KW-0460">Magnesium</keyword>
<protein>
    <submittedName>
        <fullName evidence="12">Type I glutamate--ammonia ligase</fullName>
    </submittedName>
</protein>
<proteinExistence type="inferred from homology"/>
<dbReference type="PROSITE" id="PS51987">
    <property type="entry name" value="GS_CATALYTIC"/>
    <property type="match status" value="1"/>
</dbReference>
<dbReference type="Gene3D" id="3.10.20.70">
    <property type="entry name" value="Glutamine synthetase, N-terminal domain"/>
    <property type="match status" value="1"/>
</dbReference>
<dbReference type="PANTHER" id="PTHR43785">
    <property type="entry name" value="GAMMA-GLUTAMYLPUTRESCINE SYNTHETASE"/>
    <property type="match status" value="1"/>
</dbReference>
<dbReference type="InterPro" id="IPR027303">
    <property type="entry name" value="Gln_synth_gly_rich_site"/>
</dbReference>
<sequence length="451" mass="50450">MIGQDGAMDRQQEFVLRTVEERDIRFIRLWFTDVLGVLKSVAVAPAELESAFTEGIGFDGSSIEGLARVYESDMIAKPDPTTFQILPWRGETHGTARMFCDILTPDGEPSLADTRNVLKRTLARASDMGFTFYTHPEVEFYLFESLRTDGPLQPVDQAGYFDHVARGSAHDFRRAAISMLESMGISVEFSHHEAGPGQNEIDLRYADALTTADNLMTFRTVVKEVALEQGVFASFMPKPLSDEPGSGMHSHLSLFEGDSNAFHEAGTQYELSKTARQFMAGLLHHAAEITAVTNQYVNSYKRLWGGAEAPSFVCWGHNNRSALVRVPMYKPGKDNSSRVEFRAVDSAANPYLAYAVLLAAGLSGIENDMELPDPTEDVVWDLTPSERRALGIRSLPQDLDEAITIMEQSELVAETLGEHVFDYFLKNKKREWDEYRGQVTPFELKRFLPVL</sequence>
<dbReference type="InterPro" id="IPR008146">
    <property type="entry name" value="Gln_synth_cat_dom"/>
</dbReference>
<comment type="similarity">
    <text evidence="2 8 9">Belongs to the glutamine synthetase family.</text>
</comment>
<evidence type="ECO:0000313" key="13">
    <source>
        <dbReference type="Proteomes" id="UP001321475"/>
    </source>
</evidence>
<dbReference type="SMART" id="SM01230">
    <property type="entry name" value="Gln-synt_C"/>
    <property type="match status" value="1"/>
</dbReference>
<evidence type="ECO:0000313" key="12">
    <source>
        <dbReference type="EMBL" id="BDZ43280.1"/>
    </source>
</evidence>
<keyword evidence="3 12" id="KW-0436">Ligase</keyword>
<feature type="domain" description="GS catalytic" evidence="11">
    <location>
        <begin position="114"/>
        <end position="451"/>
    </location>
</feature>
<evidence type="ECO:0000259" key="10">
    <source>
        <dbReference type="PROSITE" id="PS51986"/>
    </source>
</evidence>
<evidence type="ECO:0000256" key="4">
    <source>
        <dbReference type="ARBA" id="ARBA00022723"/>
    </source>
</evidence>
<comment type="cofactor">
    <cofactor evidence="1">
        <name>Mg(2+)</name>
        <dbReference type="ChEBI" id="CHEBI:18420"/>
    </cofactor>
</comment>
<dbReference type="EMBL" id="AP027729">
    <property type="protein sequence ID" value="BDZ43280.1"/>
    <property type="molecule type" value="Genomic_DNA"/>
</dbReference>
<keyword evidence="6" id="KW-0067">ATP-binding</keyword>
<keyword evidence="13" id="KW-1185">Reference proteome</keyword>
<gene>
    <name evidence="12" type="primary">glnA</name>
    <name evidence="12" type="ORF">GCM10025865_25790</name>
</gene>
<accession>A0ABN6XES0</accession>
<evidence type="ECO:0000256" key="1">
    <source>
        <dbReference type="ARBA" id="ARBA00001946"/>
    </source>
</evidence>
<reference evidence="13" key="1">
    <citation type="journal article" date="2019" name="Int. J. Syst. Evol. Microbiol.">
        <title>The Global Catalogue of Microorganisms (GCM) 10K type strain sequencing project: providing services to taxonomists for standard genome sequencing and annotation.</title>
        <authorList>
            <consortium name="The Broad Institute Genomics Platform"/>
            <consortium name="The Broad Institute Genome Sequencing Center for Infectious Disease"/>
            <person name="Wu L."/>
            <person name="Ma J."/>
        </authorList>
    </citation>
    <scope>NUCLEOTIDE SEQUENCE [LARGE SCALE GENOMIC DNA]</scope>
    <source>
        <strain evidence="13">NBRC 108565</strain>
    </source>
</reference>
<evidence type="ECO:0000256" key="5">
    <source>
        <dbReference type="ARBA" id="ARBA00022741"/>
    </source>
</evidence>
<dbReference type="SUPFAM" id="SSF55931">
    <property type="entry name" value="Glutamine synthetase/guanido kinase"/>
    <property type="match status" value="1"/>
</dbReference>